<dbReference type="PRINTS" id="PR00412">
    <property type="entry name" value="EPOXHYDRLASE"/>
</dbReference>
<evidence type="ECO:0000259" key="1">
    <source>
        <dbReference type="Pfam" id="PF00561"/>
    </source>
</evidence>
<keyword evidence="3" id="KW-1185">Reference proteome</keyword>
<dbReference type="PANTHER" id="PTHR43689:SF8">
    <property type="entry name" value="ALPHA_BETA-HYDROLASES SUPERFAMILY PROTEIN"/>
    <property type="match status" value="1"/>
</dbReference>
<dbReference type="Gene3D" id="3.40.50.1820">
    <property type="entry name" value="alpha/beta hydrolase"/>
    <property type="match status" value="1"/>
</dbReference>
<dbReference type="InterPro" id="IPR000073">
    <property type="entry name" value="AB_hydrolase_1"/>
</dbReference>
<dbReference type="EMBL" id="CP058214">
    <property type="protein sequence ID" value="QPC42641.1"/>
    <property type="molecule type" value="Genomic_DNA"/>
</dbReference>
<gene>
    <name evidence="2" type="ORF">HW532_07960</name>
</gene>
<keyword evidence="2" id="KW-0378">Hydrolase</keyword>
<organism evidence="2 3">
    <name type="scientific">Kaustia mangrovi</name>
    <dbReference type="NCBI Taxonomy" id="2593653"/>
    <lineage>
        <taxon>Bacteria</taxon>
        <taxon>Pseudomonadati</taxon>
        <taxon>Pseudomonadota</taxon>
        <taxon>Alphaproteobacteria</taxon>
        <taxon>Hyphomicrobiales</taxon>
        <taxon>Parvibaculaceae</taxon>
        <taxon>Kaustia</taxon>
    </lineage>
</organism>
<dbReference type="InterPro" id="IPR000639">
    <property type="entry name" value="Epox_hydrolase-like"/>
</dbReference>
<accession>A0A7S8C3F5</accession>
<sequence>MPTLLNDNRIIGGHRIACGVHGAGEPVVLIHGTPSHSVIWREIVPRLVASGRSVHLFDLLGYGASERPLDADTSVAAQETLLVRLLDSWGLEEADIVGHDLGGSIGLRLAVHEPRRVRSLTVIDAPCYDSWPSPTWRKIIETYPNGGASIPQDEFEALLTRQLRMTVHDKARMSGNVLEAYLRPLRGDLGQTSFFRHQVAHYDSRYTQEITPELGRLAMPVRIVWGAQDDWQPLDWARRLSADTGAGLTAIPDAGHFVMEDAPDAVAAEIDGFLKTRQGEKA</sequence>
<dbReference type="AlphaFoldDB" id="A0A7S8C3F5"/>
<dbReference type="PRINTS" id="PR00111">
    <property type="entry name" value="ABHYDROLASE"/>
</dbReference>
<dbReference type="PANTHER" id="PTHR43689">
    <property type="entry name" value="HYDROLASE"/>
    <property type="match status" value="1"/>
</dbReference>
<evidence type="ECO:0000313" key="3">
    <source>
        <dbReference type="Proteomes" id="UP000593594"/>
    </source>
</evidence>
<dbReference type="Proteomes" id="UP000593594">
    <property type="component" value="Chromosome"/>
</dbReference>
<proteinExistence type="predicted"/>
<dbReference type="RefSeq" id="WP_213163877.1">
    <property type="nucleotide sequence ID" value="NZ_CP058214.1"/>
</dbReference>
<dbReference type="GO" id="GO:0016787">
    <property type="term" value="F:hydrolase activity"/>
    <property type="evidence" value="ECO:0007669"/>
    <property type="project" value="UniProtKB-KW"/>
</dbReference>
<name>A0A7S8C3F5_9HYPH</name>
<protein>
    <submittedName>
        <fullName evidence="2">Alpha/beta hydrolase</fullName>
    </submittedName>
</protein>
<evidence type="ECO:0000313" key="2">
    <source>
        <dbReference type="EMBL" id="QPC42641.1"/>
    </source>
</evidence>
<dbReference type="KEGG" id="kmn:HW532_07960"/>
<feature type="domain" description="AB hydrolase-1" evidence="1">
    <location>
        <begin position="26"/>
        <end position="263"/>
    </location>
</feature>
<reference evidence="2 3" key="1">
    <citation type="submission" date="2020-06" db="EMBL/GenBank/DDBJ databases">
        <title>Genome sequence of 2 isolates from Red Sea Mangroves.</title>
        <authorList>
            <person name="Sefrji F."/>
            <person name="Michoud G."/>
            <person name="Merlino G."/>
            <person name="Daffonchio D."/>
        </authorList>
    </citation>
    <scope>NUCLEOTIDE SEQUENCE [LARGE SCALE GENOMIC DNA]</scope>
    <source>
        <strain evidence="2 3">R1DC25</strain>
    </source>
</reference>
<dbReference type="SUPFAM" id="SSF53474">
    <property type="entry name" value="alpha/beta-Hydrolases"/>
    <property type="match status" value="1"/>
</dbReference>
<dbReference type="InterPro" id="IPR029058">
    <property type="entry name" value="AB_hydrolase_fold"/>
</dbReference>
<dbReference type="Pfam" id="PF00561">
    <property type="entry name" value="Abhydrolase_1"/>
    <property type="match status" value="1"/>
</dbReference>